<accession>A0A316YP16</accession>
<dbReference type="GeneID" id="37041929"/>
<comment type="catalytic activity">
    <reaction evidence="10">
        <text>L-ornithine + NADH + O2 = N(5)-hydroxy-L-ornithine + NAD(+) + H2O</text>
        <dbReference type="Rhea" id="RHEA:41512"/>
        <dbReference type="ChEBI" id="CHEBI:15377"/>
        <dbReference type="ChEBI" id="CHEBI:15379"/>
        <dbReference type="ChEBI" id="CHEBI:46911"/>
        <dbReference type="ChEBI" id="CHEBI:57540"/>
        <dbReference type="ChEBI" id="CHEBI:57945"/>
        <dbReference type="ChEBI" id="CHEBI:78275"/>
        <dbReference type="EC" id="1.14.13.196"/>
    </reaction>
</comment>
<proteinExistence type="inferred from homology"/>
<evidence type="ECO:0000256" key="6">
    <source>
        <dbReference type="ARBA" id="ARBA00022827"/>
    </source>
</evidence>
<dbReference type="Gene3D" id="3.50.50.60">
    <property type="entry name" value="FAD/NAD(P)-binding domain"/>
    <property type="match status" value="2"/>
</dbReference>
<dbReference type="Proteomes" id="UP000245768">
    <property type="component" value="Unassembled WGS sequence"/>
</dbReference>
<feature type="compositionally biased region" description="Acidic residues" evidence="11">
    <location>
        <begin position="465"/>
        <end position="481"/>
    </location>
</feature>
<evidence type="ECO:0000256" key="3">
    <source>
        <dbReference type="ARBA" id="ARBA00007588"/>
    </source>
</evidence>
<evidence type="ECO:0000256" key="8">
    <source>
        <dbReference type="ARBA" id="ARBA00023002"/>
    </source>
</evidence>
<dbReference type="GO" id="GO:0006879">
    <property type="term" value="P:intracellular iron ion homeostasis"/>
    <property type="evidence" value="ECO:0007669"/>
    <property type="project" value="TreeGrafter"/>
</dbReference>
<name>A0A316YP16_9BASI</name>
<comment type="catalytic activity">
    <reaction evidence="9">
        <text>L-ornithine + NADPH + O2 = N(5)-hydroxy-L-ornithine + NADP(+) + H2O</text>
        <dbReference type="Rhea" id="RHEA:41508"/>
        <dbReference type="ChEBI" id="CHEBI:15377"/>
        <dbReference type="ChEBI" id="CHEBI:15379"/>
        <dbReference type="ChEBI" id="CHEBI:46911"/>
        <dbReference type="ChEBI" id="CHEBI:57783"/>
        <dbReference type="ChEBI" id="CHEBI:58349"/>
        <dbReference type="ChEBI" id="CHEBI:78275"/>
        <dbReference type="EC" id="1.14.13.196"/>
    </reaction>
</comment>
<dbReference type="InParanoid" id="A0A316YP16"/>
<evidence type="ECO:0000256" key="5">
    <source>
        <dbReference type="ARBA" id="ARBA00022630"/>
    </source>
</evidence>
<evidence type="ECO:0000256" key="11">
    <source>
        <dbReference type="SAM" id="MobiDB-lite"/>
    </source>
</evidence>
<dbReference type="OrthoDB" id="3519933at2759"/>
<evidence type="ECO:0000313" key="13">
    <source>
        <dbReference type="Proteomes" id="UP000245768"/>
    </source>
</evidence>
<comment type="pathway">
    <text evidence="2">Siderophore biosynthesis.</text>
</comment>
<gene>
    <name evidence="12" type="ORF">FA10DRAFT_260361</name>
</gene>
<dbReference type="AlphaFoldDB" id="A0A316YP16"/>
<dbReference type="PANTHER" id="PTHR42802:SF1">
    <property type="entry name" value="L-ORNITHINE N(5)-MONOOXYGENASE"/>
    <property type="match status" value="1"/>
</dbReference>
<dbReference type="InterPro" id="IPR025700">
    <property type="entry name" value="Lys/Orn_oxygenase"/>
</dbReference>
<keyword evidence="7" id="KW-0521">NADP</keyword>
<evidence type="ECO:0000313" key="12">
    <source>
        <dbReference type="EMBL" id="PWN90544.1"/>
    </source>
</evidence>
<dbReference type="SUPFAM" id="SSF51905">
    <property type="entry name" value="FAD/NAD(P)-binding domain"/>
    <property type="match status" value="1"/>
</dbReference>
<feature type="region of interest" description="Disordered" evidence="11">
    <location>
        <begin position="463"/>
        <end position="489"/>
    </location>
</feature>
<evidence type="ECO:0000256" key="2">
    <source>
        <dbReference type="ARBA" id="ARBA00004924"/>
    </source>
</evidence>
<dbReference type="EMBL" id="KZ819636">
    <property type="protein sequence ID" value="PWN90544.1"/>
    <property type="molecule type" value="Genomic_DNA"/>
</dbReference>
<reference evidence="12 13" key="1">
    <citation type="journal article" date="2018" name="Mol. Biol. Evol.">
        <title>Broad Genomic Sampling Reveals a Smut Pathogenic Ancestry of the Fungal Clade Ustilaginomycotina.</title>
        <authorList>
            <person name="Kijpornyongpan T."/>
            <person name="Mondo S.J."/>
            <person name="Barry K."/>
            <person name="Sandor L."/>
            <person name="Lee J."/>
            <person name="Lipzen A."/>
            <person name="Pangilinan J."/>
            <person name="LaButti K."/>
            <person name="Hainaut M."/>
            <person name="Henrissat B."/>
            <person name="Grigoriev I.V."/>
            <person name="Spatafora J.W."/>
            <person name="Aime M.C."/>
        </authorList>
    </citation>
    <scope>NUCLEOTIDE SEQUENCE [LARGE SCALE GENOMIC DNA]</scope>
    <source>
        <strain evidence="12 13">MCA 4198</strain>
    </source>
</reference>
<evidence type="ECO:0000256" key="10">
    <source>
        <dbReference type="ARBA" id="ARBA00049248"/>
    </source>
</evidence>
<keyword evidence="13" id="KW-1185">Reference proteome</keyword>
<keyword evidence="6" id="KW-0274">FAD</keyword>
<keyword evidence="5" id="KW-0285">Flavoprotein</keyword>
<feature type="region of interest" description="Disordered" evidence="11">
    <location>
        <begin position="535"/>
        <end position="586"/>
    </location>
</feature>
<comment type="similarity">
    <text evidence="3">Belongs to the lysine N(6)-hydroxylase/L-ornithine N(5)-oxygenase family.</text>
</comment>
<dbReference type="STRING" id="215250.A0A316YP16"/>
<organism evidence="12 13">
    <name type="scientific">Acaromyces ingoldii</name>
    <dbReference type="NCBI Taxonomy" id="215250"/>
    <lineage>
        <taxon>Eukaryota</taxon>
        <taxon>Fungi</taxon>
        <taxon>Dikarya</taxon>
        <taxon>Basidiomycota</taxon>
        <taxon>Ustilaginomycotina</taxon>
        <taxon>Exobasidiomycetes</taxon>
        <taxon>Exobasidiales</taxon>
        <taxon>Cryptobasidiaceae</taxon>
        <taxon>Acaromyces</taxon>
    </lineage>
</organism>
<evidence type="ECO:0000256" key="7">
    <source>
        <dbReference type="ARBA" id="ARBA00022857"/>
    </source>
</evidence>
<dbReference type="EC" id="1.14.13.196" evidence="4"/>
<dbReference type="Pfam" id="PF13434">
    <property type="entry name" value="Lys_Orn_oxgnase"/>
    <property type="match status" value="1"/>
</dbReference>
<keyword evidence="8" id="KW-0560">Oxidoreductase</keyword>
<evidence type="ECO:0000256" key="9">
    <source>
        <dbReference type="ARBA" id="ARBA00047598"/>
    </source>
</evidence>
<protein>
    <recommendedName>
        <fullName evidence="4">L-ornithine N(5)-monooxygenase [NAD(P)H]</fullName>
        <ecNumber evidence="4">1.14.13.196</ecNumber>
    </recommendedName>
</protein>
<evidence type="ECO:0000256" key="4">
    <source>
        <dbReference type="ARBA" id="ARBA00012881"/>
    </source>
</evidence>
<feature type="compositionally biased region" description="Low complexity" evidence="11">
    <location>
        <begin position="535"/>
        <end position="575"/>
    </location>
</feature>
<dbReference type="RefSeq" id="XP_025377742.1">
    <property type="nucleotide sequence ID" value="XM_025520013.1"/>
</dbReference>
<dbReference type="GO" id="GO:0016491">
    <property type="term" value="F:oxidoreductase activity"/>
    <property type="evidence" value="ECO:0007669"/>
    <property type="project" value="UniProtKB-KW"/>
</dbReference>
<dbReference type="InterPro" id="IPR036188">
    <property type="entry name" value="FAD/NAD-bd_sf"/>
</dbReference>
<evidence type="ECO:0000256" key="1">
    <source>
        <dbReference type="ARBA" id="ARBA00001974"/>
    </source>
</evidence>
<dbReference type="PANTHER" id="PTHR42802">
    <property type="entry name" value="MONOOXYGENASE"/>
    <property type="match status" value="1"/>
</dbReference>
<sequence length="704" mass="78049">MNGTDDIYDLVGIGFGPANLSLAIALQESKEISERGFRSTFIERQPGFAWHSSLLLPGSQLQVSPLKDLVTMRDPTSSFSFTNYLHSKNRLAAYINKEANIPSRREWSAYLAWAADRMSHAVSYGEEVITVEPVTTTELVTLASQSKDSESVEDDDESVRLLRVTSRKIATGDLTVRLARNITVAVGGLPKVPHQLVDIYQQYNHHLLASQQRMQSRIIHSGTYLPSLAQLEPKLREAETRRSSTRPLRFVVVGGGQSSCEMSLHLRKTFPTAHVALVFRASALVPSDDSPFVNAVAFDPDRTDVFWKRNESQRMAWLAEYRRTNYSVVRSDVLNELHTAVYDQDIDHERPWPNAEGPQTGSLTVLPSTQIDEASLLEDEEEETIQLRFSSTKGQRDNVAKEWRAKTQKVDALFLGTGFERRPRAMKFLEELHSYFPLLDEDASEKKRVLGFGQEREGSLWARVDEDDEDEQQEGDEDEQQQLEYQRHRTRGITRDYRLVSYLSDAFKQAPLPATPTTSLSSSIASSSRRVSQLTSLSSASSRNSSRDSSNVSSPSVTRRGSAAVSEPSSSRSSVTLHDDDGTALNTGRTSCAAAGGKKAASFEANMYFLGGNEATHGLSDSLLSIVAHRAGELTRSLLVQQQLQTRNASSGISSSAKDPNAAKIKIQHEDGSIEEAKLLAKNLARKLSVEPSFALEAQPQQLV</sequence>
<comment type="cofactor">
    <cofactor evidence="1">
        <name>FAD</name>
        <dbReference type="ChEBI" id="CHEBI:57692"/>
    </cofactor>
</comment>